<reference evidence="2" key="1">
    <citation type="submission" date="2021-02" db="EMBL/GenBank/DDBJ databases">
        <authorList>
            <person name="Dougan E. K."/>
            <person name="Rhodes N."/>
            <person name="Thang M."/>
            <person name="Chan C."/>
        </authorList>
    </citation>
    <scope>NUCLEOTIDE SEQUENCE</scope>
</reference>
<comment type="caution">
    <text evidence="2">The sequence shown here is derived from an EMBL/GenBank/DDBJ whole genome shotgun (WGS) entry which is preliminary data.</text>
</comment>
<dbReference type="EMBL" id="CAJNIZ010046765">
    <property type="protein sequence ID" value="CAE7756274.1"/>
    <property type="molecule type" value="Genomic_DNA"/>
</dbReference>
<proteinExistence type="predicted"/>
<dbReference type="InterPro" id="IPR005046">
    <property type="entry name" value="DUF285"/>
</dbReference>
<keyword evidence="1" id="KW-0472">Membrane</keyword>
<keyword evidence="1" id="KW-1133">Transmembrane helix</keyword>
<dbReference type="AlphaFoldDB" id="A0A812XW29"/>
<evidence type="ECO:0000313" key="3">
    <source>
        <dbReference type="Proteomes" id="UP000649617"/>
    </source>
</evidence>
<accession>A0A812XW29</accession>
<protein>
    <submittedName>
        <fullName evidence="2">BGLU42 protein</fullName>
    </submittedName>
</protein>
<dbReference type="SUPFAM" id="SSF57184">
    <property type="entry name" value="Growth factor receptor domain"/>
    <property type="match status" value="1"/>
</dbReference>
<dbReference type="InterPro" id="IPR011889">
    <property type="entry name" value="Liste_lipo_26"/>
</dbReference>
<organism evidence="2 3">
    <name type="scientific">Symbiodinium pilosum</name>
    <name type="common">Dinoflagellate</name>
    <dbReference type="NCBI Taxonomy" id="2952"/>
    <lineage>
        <taxon>Eukaryota</taxon>
        <taxon>Sar</taxon>
        <taxon>Alveolata</taxon>
        <taxon>Dinophyceae</taxon>
        <taxon>Suessiales</taxon>
        <taxon>Symbiodiniaceae</taxon>
        <taxon>Symbiodinium</taxon>
    </lineage>
</organism>
<dbReference type="InterPro" id="IPR009030">
    <property type="entry name" value="Growth_fac_rcpt_cys_sf"/>
</dbReference>
<keyword evidence="3" id="KW-1185">Reference proteome</keyword>
<gene>
    <name evidence="2" type="primary">BGLU42</name>
    <name evidence="2" type="ORF">SPIL2461_LOCUS21988</name>
</gene>
<evidence type="ECO:0000256" key="1">
    <source>
        <dbReference type="SAM" id="Phobius"/>
    </source>
</evidence>
<feature type="non-terminal residue" evidence="2">
    <location>
        <position position="1"/>
    </location>
</feature>
<dbReference type="Pfam" id="PF03382">
    <property type="entry name" value="DUF285"/>
    <property type="match status" value="1"/>
</dbReference>
<dbReference type="NCBIfam" id="TIGR02167">
    <property type="entry name" value="Liste_lipo_26"/>
    <property type="match status" value="2"/>
</dbReference>
<dbReference type="Proteomes" id="UP000649617">
    <property type="component" value="Unassembled WGS sequence"/>
</dbReference>
<name>A0A812XW29_SYMPI</name>
<dbReference type="OrthoDB" id="435333at2759"/>
<keyword evidence="1" id="KW-0812">Transmembrane</keyword>
<feature type="transmembrane region" description="Helical" evidence="1">
    <location>
        <begin position="179"/>
        <end position="201"/>
    </location>
</feature>
<evidence type="ECO:0000313" key="2">
    <source>
        <dbReference type="EMBL" id="CAE7756274.1"/>
    </source>
</evidence>
<sequence length="529" mass="59246">PIGAWDTSAVADMSGMFAYVSAFNQPIGAWDTSAVTYMSEMFYGASAFNQPIGAWDTSAVTRMSAMFKDASAFNQTLLLWNTSVVGSMDQMFDGAESFQKSPCQAGSLPAYNKLGCQRCQSNQFSWKGASHCEFCSPGEVPTPDQGSCQACPPQHFAPINADVCQPCGFPFIATEGACVWWHLVIFAVVIAGVAVALRLWASRRLRKREFKITEAMNSFYSDLWEEEADTVIRYTAMLGSLGVDKQTIDGQVCEMLAVQSQRAGVGMQYLLSDTFAELATGRTNKADPTFIDMKEAFWLSEDPIGSNLRCPRDGQPGCALVDWIPREARREQTHFMSWTWRYTLGELTSALRMFQAGEVMESVHFFMCFFINNQYRILVEESTTGSADLEQVFEVNLKRIGRMVAILDAWHQPVYLSRVWTVFEQFVASKLDIPVQFVMPASSALSLQQTIRRGDAGIEQITESLSAVDSQKAKAWCQEDEIKVKSLIQESVGFAHVNRHVSRVMLKWVREMVKLHMRELIGRRANSVN</sequence>